<dbReference type="RefSeq" id="WP_379793778.1">
    <property type="nucleotide sequence ID" value="NZ_CP097263.1"/>
</dbReference>
<evidence type="ECO:0000256" key="1">
    <source>
        <dbReference type="SAM" id="MobiDB-lite"/>
    </source>
</evidence>
<dbReference type="SUPFAM" id="SSF52218">
    <property type="entry name" value="Flavoproteins"/>
    <property type="match status" value="1"/>
</dbReference>
<gene>
    <name evidence="3" type="ORF">ACFFH7_04350</name>
</gene>
<reference evidence="3 4" key="1">
    <citation type="submission" date="2024-09" db="EMBL/GenBank/DDBJ databases">
        <authorList>
            <person name="Sun Q."/>
            <person name="Mori K."/>
        </authorList>
    </citation>
    <scope>NUCLEOTIDE SEQUENCE [LARGE SCALE GENOMIC DNA]</scope>
    <source>
        <strain evidence="3 4">TBRC 1432</strain>
    </source>
</reference>
<dbReference type="PANTHER" id="PTHR30543">
    <property type="entry name" value="CHROMATE REDUCTASE"/>
    <property type="match status" value="1"/>
</dbReference>
<proteinExistence type="predicted"/>
<dbReference type="InterPro" id="IPR005025">
    <property type="entry name" value="FMN_Rdtase-like_dom"/>
</dbReference>
<comment type="caution">
    <text evidence="3">The sequence shown here is derived from an EMBL/GenBank/DDBJ whole genome shotgun (WGS) entry which is preliminary data.</text>
</comment>
<dbReference type="InterPro" id="IPR050712">
    <property type="entry name" value="NAD(P)H-dep_reductase"/>
</dbReference>
<accession>A0ABV6MK76</accession>
<dbReference type="Pfam" id="PF03358">
    <property type="entry name" value="FMN_red"/>
    <property type="match status" value="1"/>
</dbReference>
<evidence type="ECO:0000259" key="2">
    <source>
        <dbReference type="Pfam" id="PF03358"/>
    </source>
</evidence>
<dbReference type="PANTHER" id="PTHR30543:SF21">
    <property type="entry name" value="NAD(P)H-DEPENDENT FMN REDUCTASE LOT6"/>
    <property type="match status" value="1"/>
</dbReference>
<dbReference type="Proteomes" id="UP001589810">
    <property type="component" value="Unassembled WGS sequence"/>
</dbReference>
<evidence type="ECO:0000313" key="3">
    <source>
        <dbReference type="EMBL" id="MFC0540694.1"/>
    </source>
</evidence>
<dbReference type="InterPro" id="IPR029039">
    <property type="entry name" value="Flavoprotein-like_sf"/>
</dbReference>
<feature type="domain" description="NADPH-dependent FMN reductase-like" evidence="2">
    <location>
        <begin position="3"/>
        <end position="144"/>
    </location>
</feature>
<dbReference type="EC" id="1.-.-.-" evidence="3"/>
<evidence type="ECO:0000313" key="4">
    <source>
        <dbReference type="Proteomes" id="UP001589810"/>
    </source>
</evidence>
<organism evidence="3 4">
    <name type="scientific">Kutzneria chonburiensis</name>
    <dbReference type="NCBI Taxonomy" id="1483604"/>
    <lineage>
        <taxon>Bacteria</taxon>
        <taxon>Bacillati</taxon>
        <taxon>Actinomycetota</taxon>
        <taxon>Actinomycetes</taxon>
        <taxon>Pseudonocardiales</taxon>
        <taxon>Pseudonocardiaceae</taxon>
        <taxon>Kutzneria</taxon>
    </lineage>
</organism>
<keyword evidence="4" id="KW-1185">Reference proteome</keyword>
<dbReference type="GO" id="GO:0016491">
    <property type="term" value="F:oxidoreductase activity"/>
    <property type="evidence" value="ECO:0007669"/>
    <property type="project" value="UniProtKB-KW"/>
</dbReference>
<dbReference type="EMBL" id="JBHLUD010000001">
    <property type="protein sequence ID" value="MFC0540694.1"/>
    <property type="molecule type" value="Genomic_DNA"/>
</dbReference>
<sequence>MTIIIAATRPGRAGLPIAEWFAALAGAHGEFDVAVADLAKIDLPLLDEPNHPRARQYTQEHTFRWSEIVDASNAFVIVTPEYNHSYPATIKNALDYLHQEWNGKPVGFVSYGGVAGGTRAVQHLKQVVLPLRMKPIFESVSIPFHFQRISDGTLRSDRTLDDAAEAMLNELAAHTPAGEAPAHSPNGAAHNSHRL</sequence>
<keyword evidence="3" id="KW-0560">Oxidoreductase</keyword>
<dbReference type="Gene3D" id="3.40.50.360">
    <property type="match status" value="1"/>
</dbReference>
<feature type="region of interest" description="Disordered" evidence="1">
    <location>
        <begin position="176"/>
        <end position="195"/>
    </location>
</feature>
<name>A0ABV6MK76_9PSEU</name>
<protein>
    <submittedName>
        <fullName evidence="3">NADPH-dependent FMN reductase</fullName>
        <ecNumber evidence="3">1.-.-.-</ecNumber>
    </submittedName>
</protein>